<reference evidence="2 3" key="1">
    <citation type="journal article" date="2019" name="Microbiol. Resour. Announc.">
        <title>Complete Genome Sequence of Halomonas sulfidaeris Strain Esulfide1 Isolated from a Metal Sulfide Rock at a Depth of 2,200 Meters, Obtained Using Nanopore Sequencing.</title>
        <authorList>
            <person name="Saito M."/>
            <person name="Nishigata A."/>
            <person name="Galipon J."/>
            <person name="Arakawa K."/>
        </authorList>
    </citation>
    <scope>NUCLEOTIDE SEQUENCE [LARGE SCALE GENOMIC DNA]</scope>
    <source>
        <strain evidence="2 3">ATCC BAA-803</strain>
        <plasmid evidence="2">pBAA-803-A</plasmid>
        <plasmid evidence="3">pbaa-803-a dna</plasmid>
    </source>
</reference>
<gene>
    <name evidence="1" type="ORF">HSBAA_PA_0140</name>
    <name evidence="2" type="ORF">HSBAA_PA_3810</name>
</gene>
<geneLocation type="plasmid" evidence="3">
    <name>pbaa-803-a dna</name>
</geneLocation>
<organism evidence="2 3">
    <name type="scientific">Vreelandella sulfidaeris</name>
    <dbReference type="NCBI Taxonomy" id="115553"/>
    <lineage>
        <taxon>Bacteria</taxon>
        <taxon>Pseudomonadati</taxon>
        <taxon>Pseudomonadota</taxon>
        <taxon>Gammaproteobacteria</taxon>
        <taxon>Oceanospirillales</taxon>
        <taxon>Halomonadaceae</taxon>
        <taxon>Vreelandella</taxon>
    </lineage>
</organism>
<dbReference type="EMBL" id="AP019515">
    <property type="protein sequence ID" value="BBI65411.1"/>
    <property type="molecule type" value="Genomic_DNA"/>
</dbReference>
<keyword evidence="2" id="KW-0614">Plasmid</keyword>
<dbReference type="AlphaFoldDB" id="A0A455UNA3"/>
<name>A0A455UNA3_9GAMM</name>
<dbReference type="Proteomes" id="UP000320231">
    <property type="component" value="Plasmid pBAA-803-A"/>
</dbReference>
<dbReference type="SUPFAM" id="SSF56712">
    <property type="entry name" value="Prokaryotic type I DNA topoisomerase"/>
    <property type="match status" value="1"/>
</dbReference>
<geneLocation type="plasmid" evidence="2">
    <name>pBAA-803-A</name>
</geneLocation>
<accession>A0A455UNA3</accession>
<dbReference type="KEGG" id="hsr:HSBAA_PA_0140"/>
<dbReference type="EMBL" id="AP019515">
    <property type="protein sequence ID" value="BBI65778.1"/>
    <property type="molecule type" value="Genomic_DNA"/>
</dbReference>
<dbReference type="InterPro" id="IPR023405">
    <property type="entry name" value="Topo_IA_core_domain"/>
</dbReference>
<evidence type="ECO:0000313" key="3">
    <source>
        <dbReference type="Proteomes" id="UP000320231"/>
    </source>
</evidence>
<protein>
    <submittedName>
        <fullName evidence="2">Uncharacterized protein</fullName>
    </submittedName>
</protein>
<sequence>MFLDRAAMLAFTKRLETVDNAAILEAETKQTAKHPPLPYSLTALQRDMSKVRPHGHTDAESSRFNAKRWLPDLPRTEHGELPASLYNRTDLLAILGRSKG</sequence>
<dbReference type="KEGG" id="hsr:HSBAA_PA_3810"/>
<evidence type="ECO:0000313" key="2">
    <source>
        <dbReference type="EMBL" id="BBI65778.1"/>
    </source>
</evidence>
<evidence type="ECO:0000313" key="1">
    <source>
        <dbReference type="EMBL" id="BBI65411.1"/>
    </source>
</evidence>
<proteinExistence type="predicted"/>